<feature type="region of interest" description="Disordered" evidence="1">
    <location>
        <begin position="40"/>
        <end position="71"/>
    </location>
</feature>
<dbReference type="Proteomes" id="UP000644699">
    <property type="component" value="Unassembled WGS sequence"/>
</dbReference>
<accession>A0A917A2Z1</accession>
<sequence length="71" mass="7629">MRISTTTQLAMQLHDSEFRASGFKVSERINSLSGLFASVGRIRTPPDGEGRRRARRVPGGGAGDPGSVICR</sequence>
<comment type="caution">
    <text evidence="2">The sequence shown here is derived from an EMBL/GenBank/DDBJ whole genome shotgun (WGS) entry which is preliminary data.</text>
</comment>
<proteinExistence type="predicted"/>
<dbReference type="AlphaFoldDB" id="A0A917A2Z1"/>
<organism evidence="2 3">
    <name type="scientific">Aureimonas endophytica</name>
    <dbReference type="NCBI Taxonomy" id="2027858"/>
    <lineage>
        <taxon>Bacteria</taxon>
        <taxon>Pseudomonadati</taxon>
        <taxon>Pseudomonadota</taxon>
        <taxon>Alphaproteobacteria</taxon>
        <taxon>Hyphomicrobiales</taxon>
        <taxon>Aurantimonadaceae</taxon>
        <taxon>Aureimonas</taxon>
    </lineage>
</organism>
<evidence type="ECO:0000313" key="3">
    <source>
        <dbReference type="Proteomes" id="UP000644699"/>
    </source>
</evidence>
<keyword evidence="3" id="KW-1185">Reference proteome</keyword>
<protein>
    <submittedName>
        <fullName evidence="2">Uncharacterized protein</fullName>
    </submittedName>
</protein>
<dbReference type="EMBL" id="BMIQ01000012">
    <property type="protein sequence ID" value="GGE23266.1"/>
    <property type="molecule type" value="Genomic_DNA"/>
</dbReference>
<gene>
    <name evidence="2" type="ORF">GCM10011390_48350</name>
</gene>
<evidence type="ECO:0000256" key="1">
    <source>
        <dbReference type="SAM" id="MobiDB-lite"/>
    </source>
</evidence>
<name>A0A917A2Z1_9HYPH</name>
<reference evidence="2" key="1">
    <citation type="journal article" date="2014" name="Int. J. Syst. Evol. Microbiol.">
        <title>Complete genome sequence of Corynebacterium casei LMG S-19264T (=DSM 44701T), isolated from a smear-ripened cheese.</title>
        <authorList>
            <consortium name="US DOE Joint Genome Institute (JGI-PGF)"/>
            <person name="Walter F."/>
            <person name="Albersmeier A."/>
            <person name="Kalinowski J."/>
            <person name="Ruckert C."/>
        </authorList>
    </citation>
    <scope>NUCLEOTIDE SEQUENCE</scope>
    <source>
        <strain evidence="2">CGMCC 1.15367</strain>
    </source>
</reference>
<reference evidence="2" key="2">
    <citation type="submission" date="2020-09" db="EMBL/GenBank/DDBJ databases">
        <authorList>
            <person name="Sun Q."/>
            <person name="Zhou Y."/>
        </authorList>
    </citation>
    <scope>NUCLEOTIDE SEQUENCE</scope>
    <source>
        <strain evidence="2">CGMCC 1.15367</strain>
    </source>
</reference>
<evidence type="ECO:0000313" key="2">
    <source>
        <dbReference type="EMBL" id="GGE23266.1"/>
    </source>
</evidence>